<proteinExistence type="predicted"/>
<gene>
    <name evidence="3" type="ORF">SS37A_00530</name>
</gene>
<sequence length="320" mass="34404">MRIDAKGKKISIVGALVFSAVVLCLTLWWSFGSGNADATRLYQTQLLGRGVVERSVTASGAVKALVTVEVGSQVSGPITEMKVDFNSKVKQGDLIAVIDRAPFDAKVQAASANLAIARADVLRREAAMAKLQKQLGLLDRNVGRYSALASAAGVSRQQLDQAQTESGATRHELSAAQADLESAKATVALRQAECDQAQINFDRTLIKSPINGVVIDRRMQRGQTVTAEYQTPVLFQIAQDLSQIQILAQVDEADVGAIRVGDEIMSLLSSLNEEGLTLVVITHEPDIAAYADRLLRFCDGEIVEDVCQRRSGARAKEPTA</sequence>
<protein>
    <recommendedName>
        <fullName evidence="2">Multidrug resistance protein MdtA-like barrel-sandwich hybrid domain-containing protein</fullName>
    </recommendedName>
</protein>
<dbReference type="Pfam" id="PF25917">
    <property type="entry name" value="BSH_RND"/>
    <property type="match status" value="1"/>
</dbReference>
<dbReference type="Proteomes" id="UP001317629">
    <property type="component" value="Chromosome"/>
</dbReference>
<evidence type="ECO:0000313" key="3">
    <source>
        <dbReference type="EMBL" id="BDV32524.1"/>
    </source>
</evidence>
<dbReference type="SUPFAM" id="SSF52540">
    <property type="entry name" value="P-loop containing nucleoside triphosphate hydrolases"/>
    <property type="match status" value="1"/>
</dbReference>
<dbReference type="InterPro" id="IPR027417">
    <property type="entry name" value="P-loop_NTPase"/>
</dbReference>
<dbReference type="RefSeq" id="WP_281929620.1">
    <property type="nucleotide sequence ID" value="NZ_AP027142.1"/>
</dbReference>
<dbReference type="Gene3D" id="2.40.50.100">
    <property type="match status" value="1"/>
</dbReference>
<name>A0ABN6VB61_9HYPH</name>
<dbReference type="PANTHER" id="PTHR30469:SF33">
    <property type="entry name" value="SLR1207 PROTEIN"/>
    <property type="match status" value="1"/>
</dbReference>
<dbReference type="EMBL" id="AP027142">
    <property type="protein sequence ID" value="BDV32524.1"/>
    <property type="molecule type" value="Genomic_DNA"/>
</dbReference>
<dbReference type="Gene3D" id="1.10.287.470">
    <property type="entry name" value="Helix hairpin bin"/>
    <property type="match status" value="1"/>
</dbReference>
<keyword evidence="1" id="KW-0472">Membrane</keyword>
<keyword evidence="4" id="KW-1185">Reference proteome</keyword>
<evidence type="ECO:0000259" key="2">
    <source>
        <dbReference type="Pfam" id="PF25917"/>
    </source>
</evidence>
<feature type="transmembrane region" description="Helical" evidence="1">
    <location>
        <begin position="12"/>
        <end position="31"/>
    </location>
</feature>
<dbReference type="Gene3D" id="3.40.50.300">
    <property type="entry name" value="P-loop containing nucleotide triphosphate hydrolases"/>
    <property type="match status" value="1"/>
</dbReference>
<feature type="domain" description="Multidrug resistance protein MdtA-like barrel-sandwich hybrid" evidence="2">
    <location>
        <begin position="67"/>
        <end position="233"/>
    </location>
</feature>
<reference evidence="3 4" key="1">
    <citation type="journal article" date="2023" name="Int. J. Syst. Evol. Microbiol.">
        <title>Methylocystis iwaonis sp. nov., a type II methane-oxidizing bacterium from surface soil of a rice paddy field in Japan, and emended description of the genus Methylocystis (ex Whittenbury et al. 1970) Bowman et al. 1993.</title>
        <authorList>
            <person name="Kaise H."/>
            <person name="Sawadogo J.B."/>
            <person name="Alam M.S."/>
            <person name="Ueno C."/>
            <person name="Dianou D."/>
            <person name="Shinjo R."/>
            <person name="Asakawa S."/>
        </authorList>
    </citation>
    <scope>NUCLEOTIDE SEQUENCE [LARGE SCALE GENOMIC DNA]</scope>
    <source>
        <strain evidence="3 4">SS37A-Re</strain>
    </source>
</reference>
<keyword evidence="1" id="KW-0812">Transmembrane</keyword>
<dbReference type="InterPro" id="IPR058625">
    <property type="entry name" value="MdtA-like_BSH"/>
</dbReference>
<organism evidence="3 4">
    <name type="scientific">Methylocystis iwaonis</name>
    <dbReference type="NCBI Taxonomy" id="2885079"/>
    <lineage>
        <taxon>Bacteria</taxon>
        <taxon>Pseudomonadati</taxon>
        <taxon>Pseudomonadota</taxon>
        <taxon>Alphaproteobacteria</taxon>
        <taxon>Hyphomicrobiales</taxon>
        <taxon>Methylocystaceae</taxon>
        <taxon>Methylocystis</taxon>
    </lineage>
</organism>
<evidence type="ECO:0000313" key="4">
    <source>
        <dbReference type="Proteomes" id="UP001317629"/>
    </source>
</evidence>
<keyword evidence="1" id="KW-1133">Transmembrane helix</keyword>
<dbReference type="SUPFAM" id="SSF111369">
    <property type="entry name" value="HlyD-like secretion proteins"/>
    <property type="match status" value="1"/>
</dbReference>
<evidence type="ECO:0000256" key="1">
    <source>
        <dbReference type="SAM" id="Phobius"/>
    </source>
</evidence>
<accession>A0ABN6VB61</accession>
<dbReference type="PANTHER" id="PTHR30469">
    <property type="entry name" value="MULTIDRUG RESISTANCE PROTEIN MDTA"/>
    <property type="match status" value="1"/>
</dbReference>